<sequence length="309" mass="35028">MNFEKLRVLVDDAGVLPQDKLVPRRDAVHVKTVHVPTREHGAQLEDQQKCQHQCAKAKGTIVYCVLRAKKKYNSSKYWQYLRLRLLVAPPSPFLSMCLSRMCVWASARSSISTRNDSFTDHGFHDKHIKVESRVLFGGSQPREYSLPQRDSNTDESYRVANGPLDSKRHLAIFRLPGNLHSRSVHYVIIEQANDSARCHRARKYRPLQVCASDNKLGGGGATLKFELRIIPFLSLSFGGPAHAAPSWIGTRDICQCLLFMPGAQRCGQHAWSFKTPSLIFIGRYPSRMLWKSPHAKYLTTDLSTDENEP</sequence>
<name>A0ACC0KLL8_CHOFU</name>
<dbReference type="Proteomes" id="UP001064048">
    <property type="component" value="Chromosome 17"/>
</dbReference>
<reference evidence="1 2" key="1">
    <citation type="journal article" date="2022" name="Genome Biol. Evol.">
        <title>The Spruce Budworm Genome: Reconstructing the Evolutionary History of Antifreeze Proteins.</title>
        <authorList>
            <person name="Beliveau C."/>
            <person name="Gagne P."/>
            <person name="Picq S."/>
            <person name="Vernygora O."/>
            <person name="Keeling C.I."/>
            <person name="Pinkney K."/>
            <person name="Doucet D."/>
            <person name="Wen F."/>
            <person name="Johnston J.S."/>
            <person name="Maaroufi H."/>
            <person name="Boyle B."/>
            <person name="Laroche J."/>
            <person name="Dewar K."/>
            <person name="Juretic N."/>
            <person name="Blackburn G."/>
            <person name="Nisole A."/>
            <person name="Brunet B."/>
            <person name="Brandao M."/>
            <person name="Lumley L."/>
            <person name="Duan J."/>
            <person name="Quan G."/>
            <person name="Lucarotti C.J."/>
            <person name="Roe A.D."/>
            <person name="Sperling F.A.H."/>
            <person name="Levesque R.C."/>
            <person name="Cusson M."/>
        </authorList>
    </citation>
    <scope>NUCLEOTIDE SEQUENCE [LARGE SCALE GENOMIC DNA]</scope>
    <source>
        <strain evidence="1">Glfc:IPQL:Cfum</strain>
    </source>
</reference>
<comment type="caution">
    <text evidence="1">The sequence shown here is derived from an EMBL/GenBank/DDBJ whole genome shotgun (WGS) entry which is preliminary data.</text>
</comment>
<evidence type="ECO:0000313" key="1">
    <source>
        <dbReference type="EMBL" id="KAI8437175.1"/>
    </source>
</evidence>
<evidence type="ECO:0000313" key="2">
    <source>
        <dbReference type="Proteomes" id="UP001064048"/>
    </source>
</evidence>
<accession>A0ACC0KLL8</accession>
<proteinExistence type="predicted"/>
<organism evidence="1 2">
    <name type="scientific">Choristoneura fumiferana</name>
    <name type="common">Spruce budworm moth</name>
    <name type="synonym">Archips fumiferana</name>
    <dbReference type="NCBI Taxonomy" id="7141"/>
    <lineage>
        <taxon>Eukaryota</taxon>
        <taxon>Metazoa</taxon>
        <taxon>Ecdysozoa</taxon>
        <taxon>Arthropoda</taxon>
        <taxon>Hexapoda</taxon>
        <taxon>Insecta</taxon>
        <taxon>Pterygota</taxon>
        <taxon>Neoptera</taxon>
        <taxon>Endopterygota</taxon>
        <taxon>Lepidoptera</taxon>
        <taxon>Glossata</taxon>
        <taxon>Ditrysia</taxon>
        <taxon>Tortricoidea</taxon>
        <taxon>Tortricidae</taxon>
        <taxon>Tortricinae</taxon>
        <taxon>Choristoneura</taxon>
    </lineage>
</organism>
<dbReference type="EMBL" id="CM046117">
    <property type="protein sequence ID" value="KAI8437175.1"/>
    <property type="molecule type" value="Genomic_DNA"/>
</dbReference>
<keyword evidence="2" id="KW-1185">Reference proteome</keyword>
<gene>
    <name evidence="1" type="ORF">MSG28_010506</name>
</gene>
<protein>
    <submittedName>
        <fullName evidence="1">Uncharacterized protein</fullName>
    </submittedName>
</protein>